<keyword evidence="2" id="KW-1185">Reference proteome</keyword>
<proteinExistence type="predicted"/>
<reference evidence="1 2" key="2">
    <citation type="journal article" date="2022" name="Mol. Ecol. Resour.">
        <title>The genomes of chicory, endive, great burdock and yacon provide insights into Asteraceae paleo-polyploidization history and plant inulin production.</title>
        <authorList>
            <person name="Fan W."/>
            <person name="Wang S."/>
            <person name="Wang H."/>
            <person name="Wang A."/>
            <person name="Jiang F."/>
            <person name="Liu H."/>
            <person name="Zhao H."/>
            <person name="Xu D."/>
            <person name="Zhang Y."/>
        </authorList>
    </citation>
    <scope>NUCLEOTIDE SEQUENCE [LARGE SCALE GENOMIC DNA]</scope>
    <source>
        <strain evidence="2">cv. Niubang</strain>
    </source>
</reference>
<evidence type="ECO:0000313" key="2">
    <source>
        <dbReference type="Proteomes" id="UP001055879"/>
    </source>
</evidence>
<sequence>MRGRSTKLHYVERNLQAYEKQKYDLIEFKKAILKSFTEISTKFVTKSNEPEVRHLLDTHIFDIDGHITEIKEASEELCHQLKSRFETLVPLQVFINEKPFTKKLYDIMTSIDDNTKVVKKITCCQSKKRAASSLCSIEASHGKRKFDDSDLEGPNNQNEENENVTPANS</sequence>
<gene>
    <name evidence="1" type="ORF">L6452_40368</name>
</gene>
<comment type="caution">
    <text evidence="1">The sequence shown here is derived from an EMBL/GenBank/DDBJ whole genome shotgun (WGS) entry which is preliminary data.</text>
</comment>
<protein>
    <submittedName>
        <fullName evidence="1">Uncharacterized protein</fullName>
    </submittedName>
</protein>
<dbReference type="Proteomes" id="UP001055879">
    <property type="component" value="Linkage Group LG16"/>
</dbReference>
<dbReference type="EMBL" id="CM042062">
    <property type="protein sequence ID" value="KAI3669144.1"/>
    <property type="molecule type" value="Genomic_DNA"/>
</dbReference>
<evidence type="ECO:0000313" key="1">
    <source>
        <dbReference type="EMBL" id="KAI3669144.1"/>
    </source>
</evidence>
<accession>A0ACB8XMY0</accession>
<reference evidence="2" key="1">
    <citation type="journal article" date="2022" name="Mol. Ecol. Resour.">
        <title>The genomes of chicory, endive, great burdock and yacon provide insights into Asteraceae palaeo-polyploidization history and plant inulin production.</title>
        <authorList>
            <person name="Fan W."/>
            <person name="Wang S."/>
            <person name="Wang H."/>
            <person name="Wang A."/>
            <person name="Jiang F."/>
            <person name="Liu H."/>
            <person name="Zhao H."/>
            <person name="Xu D."/>
            <person name="Zhang Y."/>
        </authorList>
    </citation>
    <scope>NUCLEOTIDE SEQUENCE [LARGE SCALE GENOMIC DNA]</scope>
    <source>
        <strain evidence="2">cv. Niubang</strain>
    </source>
</reference>
<name>A0ACB8XMY0_ARCLA</name>
<organism evidence="1 2">
    <name type="scientific">Arctium lappa</name>
    <name type="common">Greater burdock</name>
    <name type="synonym">Lappa major</name>
    <dbReference type="NCBI Taxonomy" id="4217"/>
    <lineage>
        <taxon>Eukaryota</taxon>
        <taxon>Viridiplantae</taxon>
        <taxon>Streptophyta</taxon>
        <taxon>Embryophyta</taxon>
        <taxon>Tracheophyta</taxon>
        <taxon>Spermatophyta</taxon>
        <taxon>Magnoliopsida</taxon>
        <taxon>eudicotyledons</taxon>
        <taxon>Gunneridae</taxon>
        <taxon>Pentapetalae</taxon>
        <taxon>asterids</taxon>
        <taxon>campanulids</taxon>
        <taxon>Asterales</taxon>
        <taxon>Asteraceae</taxon>
        <taxon>Carduoideae</taxon>
        <taxon>Cardueae</taxon>
        <taxon>Arctiinae</taxon>
        <taxon>Arctium</taxon>
    </lineage>
</organism>